<evidence type="ECO:0000259" key="2">
    <source>
        <dbReference type="SMART" id="SM00128"/>
    </source>
</evidence>
<sequence>MALWNSVSDVFTSLTTHIRRFAYDDSTPTDFNKRFGNVTVVSIYLVTWNVNGKPPPSDFTDLLQLNRNPLPEIYCIGLQEMGVQSWESALMTALKPFDYVKIKSRQLVGILTIMFVHRNCLQHVTSVESELTRSGLAGFYGNKGAASIRMDFMGMNLIVVNCHLAAHMENVAERLNNIDQILSTQQFRDPDTDNILDHDYIFWMGDMNFRIEETTYEKALELIDLRNFKKLYRNDQLYIAIQEGLIFDMFQEGTITFPPTYKFDPGTDKYDSSAKRRIPAYCDRILYHFHDTAYGNLKLQAKLIEYICHPHYKMSDHKPVSAIISFKAISKGTINLITFRLPNKVWNKKKEETVSYLVRKDFRMNSGDWIGLFKEDFQDFDSFVTYVWANTKTPLSPSHPVSVHFSSFQQMGLSAGKYVLCYLTKKASLCGVSPLIEIV</sequence>
<name>A0AAD8CA64_BIOPF</name>
<dbReference type="Pfam" id="PF22669">
    <property type="entry name" value="Exo_endo_phos2"/>
    <property type="match status" value="1"/>
</dbReference>
<feature type="domain" description="Inositol polyphosphate-related phosphatase" evidence="2">
    <location>
        <begin position="39"/>
        <end position="333"/>
    </location>
</feature>
<dbReference type="GO" id="GO:0001726">
    <property type="term" value="C:ruffle"/>
    <property type="evidence" value="ECO:0007669"/>
    <property type="project" value="TreeGrafter"/>
</dbReference>
<accession>A0AAD8CA64</accession>
<dbReference type="EMBL" id="JASAOG010000004">
    <property type="protein sequence ID" value="KAK0068953.1"/>
    <property type="molecule type" value="Genomic_DNA"/>
</dbReference>
<dbReference type="GO" id="GO:0004439">
    <property type="term" value="F:phosphatidylinositol-4,5-bisphosphate 5-phosphatase activity"/>
    <property type="evidence" value="ECO:0007669"/>
    <property type="project" value="TreeGrafter"/>
</dbReference>
<dbReference type="InterPro" id="IPR046985">
    <property type="entry name" value="IP5"/>
</dbReference>
<proteinExistence type="inferred from homology"/>
<protein>
    <submittedName>
        <fullName evidence="3">Inositol polyphosphate 5-phosphatase K-like isoform X1</fullName>
    </submittedName>
</protein>
<keyword evidence="4" id="KW-1185">Reference proteome</keyword>
<dbReference type="PANTHER" id="PTHR11200:SF275">
    <property type="entry name" value="LD06095P"/>
    <property type="match status" value="1"/>
</dbReference>
<dbReference type="Pfam" id="PF17751">
    <property type="entry name" value="SKICH"/>
    <property type="match status" value="1"/>
</dbReference>
<dbReference type="SUPFAM" id="SSF56219">
    <property type="entry name" value="DNase I-like"/>
    <property type="match status" value="1"/>
</dbReference>
<dbReference type="InterPro" id="IPR000300">
    <property type="entry name" value="IPPc"/>
</dbReference>
<evidence type="ECO:0000313" key="4">
    <source>
        <dbReference type="Proteomes" id="UP001233172"/>
    </source>
</evidence>
<reference evidence="3" key="1">
    <citation type="journal article" date="2023" name="PLoS Negl. Trop. Dis.">
        <title>A genome sequence for Biomphalaria pfeifferi, the major vector snail for the human-infecting parasite Schistosoma mansoni.</title>
        <authorList>
            <person name="Bu L."/>
            <person name="Lu L."/>
            <person name="Laidemitt M.R."/>
            <person name="Zhang S.M."/>
            <person name="Mutuku M."/>
            <person name="Mkoji G."/>
            <person name="Steinauer M."/>
            <person name="Loker E.S."/>
        </authorList>
    </citation>
    <scope>NUCLEOTIDE SEQUENCE</scope>
    <source>
        <strain evidence="3">KasaAsao</strain>
    </source>
</reference>
<dbReference type="GO" id="GO:0046856">
    <property type="term" value="P:phosphatidylinositol dephosphorylation"/>
    <property type="evidence" value="ECO:0007669"/>
    <property type="project" value="InterPro"/>
</dbReference>
<dbReference type="InterPro" id="IPR036691">
    <property type="entry name" value="Endo/exonu/phosph_ase_sf"/>
</dbReference>
<evidence type="ECO:0000313" key="3">
    <source>
        <dbReference type="EMBL" id="KAK0068953.1"/>
    </source>
</evidence>
<dbReference type="GO" id="GO:0005737">
    <property type="term" value="C:cytoplasm"/>
    <property type="evidence" value="ECO:0007669"/>
    <property type="project" value="TreeGrafter"/>
</dbReference>
<evidence type="ECO:0000256" key="1">
    <source>
        <dbReference type="ARBA" id="ARBA00005910"/>
    </source>
</evidence>
<dbReference type="Gene3D" id="3.60.10.10">
    <property type="entry name" value="Endonuclease/exonuclease/phosphatase"/>
    <property type="match status" value="1"/>
</dbReference>
<dbReference type="InterPro" id="IPR041611">
    <property type="entry name" value="SKICH"/>
</dbReference>
<reference evidence="3" key="2">
    <citation type="submission" date="2023-04" db="EMBL/GenBank/DDBJ databases">
        <authorList>
            <person name="Bu L."/>
            <person name="Lu L."/>
            <person name="Laidemitt M.R."/>
            <person name="Zhang S.M."/>
            <person name="Mutuku M."/>
            <person name="Mkoji G."/>
            <person name="Steinauer M."/>
            <person name="Loker E.S."/>
        </authorList>
    </citation>
    <scope>NUCLEOTIDE SEQUENCE</scope>
    <source>
        <strain evidence="3">KasaAsao</strain>
        <tissue evidence="3">Whole Snail</tissue>
    </source>
</reference>
<dbReference type="GO" id="GO:0005886">
    <property type="term" value="C:plasma membrane"/>
    <property type="evidence" value="ECO:0007669"/>
    <property type="project" value="TreeGrafter"/>
</dbReference>
<comment type="similarity">
    <text evidence="1">Belongs to the inositol 1,4,5-trisphosphate 5-phosphatase type II family.</text>
</comment>
<organism evidence="3 4">
    <name type="scientific">Biomphalaria pfeifferi</name>
    <name type="common">Bloodfluke planorb</name>
    <name type="synonym">Freshwater snail</name>
    <dbReference type="NCBI Taxonomy" id="112525"/>
    <lineage>
        <taxon>Eukaryota</taxon>
        <taxon>Metazoa</taxon>
        <taxon>Spiralia</taxon>
        <taxon>Lophotrochozoa</taxon>
        <taxon>Mollusca</taxon>
        <taxon>Gastropoda</taxon>
        <taxon>Heterobranchia</taxon>
        <taxon>Euthyneura</taxon>
        <taxon>Panpulmonata</taxon>
        <taxon>Hygrophila</taxon>
        <taxon>Lymnaeoidea</taxon>
        <taxon>Planorbidae</taxon>
        <taxon>Biomphalaria</taxon>
    </lineage>
</organism>
<comment type="caution">
    <text evidence="3">The sequence shown here is derived from an EMBL/GenBank/DDBJ whole genome shotgun (WGS) entry which is preliminary data.</text>
</comment>
<gene>
    <name evidence="3" type="ORF">Bpfe_001916</name>
</gene>
<dbReference type="AlphaFoldDB" id="A0AAD8CA64"/>
<dbReference type="Gene3D" id="2.60.40.2840">
    <property type="match status" value="1"/>
</dbReference>
<dbReference type="Proteomes" id="UP001233172">
    <property type="component" value="Unassembled WGS sequence"/>
</dbReference>
<dbReference type="PANTHER" id="PTHR11200">
    <property type="entry name" value="INOSITOL 5-PHOSPHATASE"/>
    <property type="match status" value="1"/>
</dbReference>
<dbReference type="SMART" id="SM00128">
    <property type="entry name" value="IPPc"/>
    <property type="match status" value="1"/>
</dbReference>